<dbReference type="AlphaFoldDB" id="A0A059KGX9"/>
<dbReference type="InterPro" id="IPR006311">
    <property type="entry name" value="TAT_signal"/>
</dbReference>
<dbReference type="Gene3D" id="3.40.190.10">
    <property type="entry name" value="Periplasmic binding protein-like II"/>
    <property type="match status" value="1"/>
</dbReference>
<dbReference type="InterPro" id="IPR026289">
    <property type="entry name" value="SBP_TakP-like"/>
</dbReference>
<evidence type="ECO:0000313" key="5">
    <source>
        <dbReference type="Proteomes" id="UP000026714"/>
    </source>
</evidence>
<dbReference type="NCBIfam" id="NF037995">
    <property type="entry name" value="TRAP_S1"/>
    <property type="match status" value="1"/>
</dbReference>
<dbReference type="GO" id="GO:0015849">
    <property type="term" value="P:organic acid transport"/>
    <property type="evidence" value="ECO:0007669"/>
    <property type="project" value="InterPro"/>
</dbReference>
<comment type="caution">
    <text evidence="4">The sequence shown here is derived from an EMBL/GenBank/DDBJ whole genome shotgun (WGS) entry which is preliminary data.</text>
</comment>
<feature type="binding site" evidence="2">
    <location>
        <position position="178"/>
    </location>
    <ligand>
        <name>substrate</name>
    </ligand>
</feature>
<evidence type="ECO:0000256" key="2">
    <source>
        <dbReference type="PIRSR" id="PIRSR039026-1"/>
    </source>
</evidence>
<dbReference type="PIRSF" id="PIRSF039026">
    <property type="entry name" value="SiaP"/>
    <property type="match status" value="1"/>
</dbReference>
<keyword evidence="3" id="KW-0479">Metal-binding</keyword>
<dbReference type="InterPro" id="IPR041722">
    <property type="entry name" value="TakP/all3028"/>
</dbReference>
<dbReference type="Proteomes" id="UP000026714">
    <property type="component" value="Unassembled WGS sequence"/>
</dbReference>
<keyword evidence="5" id="KW-1185">Reference proteome</keyword>
<dbReference type="PATRIC" id="fig|1286631.3.peg.3711"/>
<dbReference type="GO" id="GO:0031317">
    <property type="term" value="C:tripartite ATP-independent periplasmic transporter complex"/>
    <property type="evidence" value="ECO:0007669"/>
    <property type="project" value="InterPro"/>
</dbReference>
<dbReference type="STRING" id="34103.SAMN05421778_111117"/>
<dbReference type="PANTHER" id="PTHR33376">
    <property type="match status" value="1"/>
</dbReference>
<proteinExistence type="predicted"/>
<organism evidence="4 5">
    <name type="scientific">Sphaerotilus natans subsp. natans DSM 6575</name>
    <dbReference type="NCBI Taxonomy" id="1286631"/>
    <lineage>
        <taxon>Bacteria</taxon>
        <taxon>Pseudomonadati</taxon>
        <taxon>Pseudomonadota</taxon>
        <taxon>Betaproteobacteria</taxon>
        <taxon>Burkholderiales</taxon>
        <taxon>Sphaerotilaceae</taxon>
        <taxon>Sphaerotilus</taxon>
    </lineage>
</organism>
<feature type="binding site" evidence="3">
    <location>
        <position position="262"/>
    </location>
    <ligand>
        <name>substrate</name>
    </ligand>
</feature>
<keyword evidence="1" id="KW-0732">Signal</keyword>
<dbReference type="PROSITE" id="PS51318">
    <property type="entry name" value="TAT"/>
    <property type="match status" value="1"/>
</dbReference>
<evidence type="ECO:0000313" key="4">
    <source>
        <dbReference type="EMBL" id="KDB50610.1"/>
    </source>
</evidence>
<dbReference type="GO" id="GO:0043177">
    <property type="term" value="F:organic acid binding"/>
    <property type="evidence" value="ECO:0007669"/>
    <property type="project" value="InterPro"/>
</dbReference>
<dbReference type="InterPro" id="IPR018389">
    <property type="entry name" value="DctP_fam"/>
</dbReference>
<dbReference type="GO" id="GO:0055085">
    <property type="term" value="P:transmembrane transport"/>
    <property type="evidence" value="ECO:0007669"/>
    <property type="project" value="InterPro"/>
</dbReference>
<feature type="binding site" evidence="2">
    <location>
        <position position="199"/>
    </location>
    <ligand>
        <name>substrate</name>
    </ligand>
</feature>
<dbReference type="CDD" id="cd13682">
    <property type="entry name" value="PBP2_TRAP_alpha-ketoacid"/>
    <property type="match status" value="1"/>
</dbReference>
<accession>A0A059KGX9</accession>
<feature type="binding site" evidence="3">
    <location>
        <position position="237"/>
    </location>
    <ligand>
        <name>Na(+)</name>
        <dbReference type="ChEBI" id="CHEBI:29101"/>
    </ligand>
</feature>
<dbReference type="EMBL" id="AZRA01000125">
    <property type="protein sequence ID" value="KDB50610.1"/>
    <property type="molecule type" value="Genomic_DNA"/>
</dbReference>
<dbReference type="Pfam" id="PF03480">
    <property type="entry name" value="DctP"/>
    <property type="match status" value="1"/>
</dbReference>
<protein>
    <submittedName>
        <fullName evidence="4">TRAP C4-dicarboxylate transport system permease subunit DctP</fullName>
    </submittedName>
</protein>
<dbReference type="PANTHER" id="PTHR33376:SF5">
    <property type="entry name" value="EXTRACYTOPLASMIC SOLUTE RECEPTOR PROTEIN"/>
    <property type="match status" value="1"/>
</dbReference>
<feature type="binding site" evidence="3">
    <location>
        <position position="236"/>
    </location>
    <ligand>
        <name>substrate</name>
    </ligand>
</feature>
<dbReference type="eggNOG" id="COG4663">
    <property type="taxonomic scope" value="Bacteria"/>
</dbReference>
<evidence type="ECO:0000256" key="1">
    <source>
        <dbReference type="ARBA" id="ARBA00022729"/>
    </source>
</evidence>
<dbReference type="Gene3D" id="3.40.190.170">
    <property type="entry name" value="Bacterial extracellular solute-binding protein, family 7"/>
    <property type="match status" value="1"/>
</dbReference>
<reference evidence="4 5" key="1">
    <citation type="journal article" date="2014" name="FEMS Microbiol. Ecol.">
        <title>Sphaerotilus natans encrusted with nanoball-shaped Fe(III) oxide minerals formed by nitrate-reducing mixotrophic Fe(II) oxidation.</title>
        <authorList>
            <person name="Park S."/>
            <person name="Kim D.H."/>
            <person name="Lee J.H."/>
            <person name="Hur H.G."/>
        </authorList>
    </citation>
    <scope>NUCLEOTIDE SEQUENCE [LARGE SCALE GENOMIC DNA]</scope>
    <source>
        <strain evidence="4 5">DSM 6575</strain>
    </source>
</reference>
<gene>
    <name evidence="4" type="ORF">X805_38180</name>
</gene>
<dbReference type="InterPro" id="IPR038404">
    <property type="entry name" value="TRAP_DctP_sf"/>
</dbReference>
<evidence type="ECO:0000256" key="3">
    <source>
        <dbReference type="PIRSR" id="PIRSR039026-2"/>
    </source>
</evidence>
<dbReference type="GO" id="GO:0046872">
    <property type="term" value="F:metal ion binding"/>
    <property type="evidence" value="ECO:0007669"/>
    <property type="project" value="UniProtKB-KW"/>
</dbReference>
<name>A0A059KGX9_9BURK</name>
<sequence>MALSGHPRDEGAADSADDTGDRFMERRSFVRHAGLAGILAAGAAPAVVHAQANIRWRLASSFPKSLDTIYGAADEFSKKVAAMSGGKFQITVHPAGELMPAFGVVDGVQNATVEMAHTAPYYFFGKDETFALGCAIPFGLNSRQMTAWMYEGNGLKLMREFYAKFSIVNFPGGNTGAQMGGWYRKPVASMADMKGLKFRVGGFAGKVVERMGGVPQNIPGGEIYQALEKGTIDAAEWVGPYDDQKLGFNKVAPNYAYPGWWEGGPQLDFFINQKAWDGLSAEYKAIVECAASYAHVDMQGKYDGRNPVALRNLVASGTKLFRFPKDVMDTAFKESMALYAEIGDKNPNWKKVYADYAKFRADQNVWFRFAESGFDDFMQQQKL</sequence>